<keyword evidence="6" id="KW-0333">Golgi apparatus</keyword>
<keyword evidence="14" id="KW-1185">Reference proteome</keyword>
<keyword evidence="10" id="KW-0175">Coiled coil</keyword>
<organism evidence="13 14">
    <name type="scientific">Stercorarius parasiticus</name>
    <name type="common">Parasitic jaeger</name>
    <name type="synonym">Arctic skua</name>
    <dbReference type="NCBI Taxonomy" id="54059"/>
    <lineage>
        <taxon>Eukaryota</taxon>
        <taxon>Metazoa</taxon>
        <taxon>Chordata</taxon>
        <taxon>Craniata</taxon>
        <taxon>Vertebrata</taxon>
        <taxon>Euteleostomi</taxon>
        <taxon>Archelosauria</taxon>
        <taxon>Archosauria</taxon>
        <taxon>Dinosauria</taxon>
        <taxon>Saurischia</taxon>
        <taxon>Theropoda</taxon>
        <taxon>Coelurosauria</taxon>
        <taxon>Aves</taxon>
        <taxon>Neognathae</taxon>
        <taxon>Neoaves</taxon>
        <taxon>Charadriiformes</taxon>
        <taxon>Stercorariidae</taxon>
        <taxon>Stercorarius</taxon>
    </lineage>
</organism>
<evidence type="ECO:0000256" key="4">
    <source>
        <dbReference type="ARBA" id="ARBA00008011"/>
    </source>
</evidence>
<dbReference type="GO" id="GO:0005546">
    <property type="term" value="F:phosphatidylinositol-4,5-bisphosphate binding"/>
    <property type="evidence" value="ECO:0007669"/>
    <property type="project" value="TreeGrafter"/>
</dbReference>
<dbReference type="InterPro" id="IPR014712">
    <property type="entry name" value="ANTH_dom_sf"/>
</dbReference>
<dbReference type="InterPro" id="IPR045192">
    <property type="entry name" value="AP180-like"/>
</dbReference>
<dbReference type="GO" id="GO:0008021">
    <property type="term" value="C:synaptic vesicle"/>
    <property type="evidence" value="ECO:0007669"/>
    <property type="project" value="TreeGrafter"/>
</dbReference>
<evidence type="ECO:0000256" key="11">
    <source>
        <dbReference type="SAM" id="MobiDB-lite"/>
    </source>
</evidence>
<evidence type="ECO:0000259" key="12">
    <source>
        <dbReference type="PROSITE" id="PS50942"/>
    </source>
</evidence>
<evidence type="ECO:0000256" key="9">
    <source>
        <dbReference type="ARBA" id="ARBA00023329"/>
    </source>
</evidence>
<name>A0A7K9FLD9_STEPR</name>
<dbReference type="PROSITE" id="PS50942">
    <property type="entry name" value="ENTH"/>
    <property type="match status" value="1"/>
</dbReference>
<dbReference type="FunFam" id="1.20.58.150:FF:000001">
    <property type="entry name" value="phosphatidylinositol-binding clathrin assembly protein-like isoform X1"/>
    <property type="match status" value="1"/>
</dbReference>
<dbReference type="GO" id="GO:0005905">
    <property type="term" value="C:clathrin-coated pit"/>
    <property type="evidence" value="ECO:0007669"/>
    <property type="project" value="UniProtKB-SubCell"/>
</dbReference>
<dbReference type="GO" id="GO:0048268">
    <property type="term" value="P:clathrin coat assembly"/>
    <property type="evidence" value="ECO:0007669"/>
    <property type="project" value="InterPro"/>
</dbReference>
<gene>
    <name evidence="13" type="primary">Picalm_1</name>
    <name evidence="13" type="ORF">STEPAR_R14047</name>
</gene>
<reference evidence="13 14" key="1">
    <citation type="submission" date="2019-09" db="EMBL/GenBank/DDBJ databases">
        <title>Bird 10,000 Genomes (B10K) Project - Family phase.</title>
        <authorList>
            <person name="Zhang G."/>
        </authorList>
    </citation>
    <scope>NUCLEOTIDE SEQUENCE [LARGE SCALE GENOMIC DNA]</scope>
    <source>
        <strain evidence="13">B10K-DU-001-20</strain>
        <tissue evidence="13">Muscle</tissue>
    </source>
</reference>
<dbReference type="GO" id="GO:0005794">
    <property type="term" value="C:Golgi apparatus"/>
    <property type="evidence" value="ECO:0007669"/>
    <property type="project" value="UniProtKB-SubCell"/>
</dbReference>
<dbReference type="GO" id="GO:0000149">
    <property type="term" value="F:SNARE binding"/>
    <property type="evidence" value="ECO:0007669"/>
    <property type="project" value="TreeGrafter"/>
</dbReference>
<dbReference type="GO" id="GO:0072583">
    <property type="term" value="P:clathrin-dependent endocytosis"/>
    <property type="evidence" value="ECO:0007669"/>
    <property type="project" value="InterPro"/>
</dbReference>
<dbReference type="GO" id="GO:0098894">
    <property type="term" value="C:extrinsic component of presynaptic endocytic zone membrane"/>
    <property type="evidence" value="ECO:0007669"/>
    <property type="project" value="TreeGrafter"/>
</dbReference>
<dbReference type="SMART" id="SM00273">
    <property type="entry name" value="ENTH"/>
    <property type="match status" value="1"/>
</dbReference>
<evidence type="ECO:0000256" key="3">
    <source>
        <dbReference type="ARBA" id="ARBA00004600"/>
    </source>
</evidence>
<dbReference type="GO" id="GO:0032050">
    <property type="term" value="F:clathrin heavy chain binding"/>
    <property type="evidence" value="ECO:0007669"/>
    <property type="project" value="TreeGrafter"/>
</dbReference>
<feature type="domain" description="ENTH" evidence="12">
    <location>
        <begin position="1"/>
        <end position="100"/>
    </location>
</feature>
<dbReference type="InterPro" id="IPR008942">
    <property type="entry name" value="ENTH_VHS"/>
</dbReference>
<evidence type="ECO:0000256" key="8">
    <source>
        <dbReference type="ARBA" id="ARBA00023176"/>
    </source>
</evidence>
<keyword evidence="9" id="KW-0968">Cytoplasmic vesicle</keyword>
<dbReference type="PANTHER" id="PTHR22951:SF11">
    <property type="entry name" value="ENTH DOMAIN-CONTAINING PROTEIN"/>
    <property type="match status" value="1"/>
</dbReference>
<keyword evidence="5" id="KW-0254">Endocytosis</keyword>
<feature type="non-terminal residue" evidence="13">
    <location>
        <position position="1"/>
    </location>
</feature>
<dbReference type="Gene3D" id="1.25.40.90">
    <property type="match status" value="1"/>
</dbReference>
<evidence type="ECO:0000313" key="14">
    <source>
        <dbReference type="Proteomes" id="UP000532908"/>
    </source>
</evidence>
<dbReference type="InterPro" id="IPR011417">
    <property type="entry name" value="ANTH_dom"/>
</dbReference>
<evidence type="ECO:0000256" key="2">
    <source>
        <dbReference type="ARBA" id="ARBA00004555"/>
    </source>
</evidence>
<evidence type="ECO:0000256" key="7">
    <source>
        <dbReference type="ARBA" id="ARBA00023136"/>
    </source>
</evidence>
<protein>
    <submittedName>
        <fullName evidence="13">PICAL protein</fullName>
    </submittedName>
</protein>
<evidence type="ECO:0000256" key="5">
    <source>
        <dbReference type="ARBA" id="ARBA00022583"/>
    </source>
</evidence>
<dbReference type="SUPFAM" id="SSF48464">
    <property type="entry name" value="ENTH/VHS domain"/>
    <property type="match status" value="1"/>
</dbReference>
<feature type="coiled-coil region" evidence="10">
    <location>
        <begin position="273"/>
        <end position="300"/>
    </location>
</feature>
<evidence type="ECO:0000313" key="13">
    <source>
        <dbReference type="EMBL" id="NXG89785.1"/>
    </source>
</evidence>
<dbReference type="GO" id="GO:0030136">
    <property type="term" value="C:clathrin-coated vesicle"/>
    <property type="evidence" value="ECO:0007669"/>
    <property type="project" value="UniProtKB-SubCell"/>
</dbReference>
<dbReference type="SUPFAM" id="SSF89009">
    <property type="entry name" value="GAT-like domain"/>
    <property type="match status" value="1"/>
</dbReference>
<sequence>IQCTNEMNVNIPQLADTLFERTANSSWVVVFKALITTHHLMMYGNERFIQYLASRNTLFNLNNYLDKSAMQGYDMSTFIRRYSRYLNEKALSYRLVAVDFTKMKRGLDGVMRTMNAEKLLKTLPIIQNQLDALLDFDANPNELTNGVINAAFMLLFKDSIRLFAAYNEGIINLLERYFDMKKNQCKEGLDIYKKFLARMTKLSEFLKVAEQVGIDQGDIPDLTQAPSSLLEALEQHLASVEGKKTKEVSAASRASALSSAVSTLANTGMSFSRMDEKEKQQALEEEQARLQALKEQRLREISVVSNSTSTSASPSTLSGKSVNTTVAVDLFAVPAPTTNSMPNLSSDLFDLQPAFVPTVQSTPAISTSASSAWGGPFSSSNGCVGSPPHLDIFDMKPVEEAVKSATPFINSAFSSKQTVELFSGFPLHSAPPSTTSSTINVDFDAVFGGKSTAPEYRTTTFNFLDDVLQPTVPPQSQRATLANQQSGKILANDLDSSLANLVGNLGFGGTPSKKSDMQWTQPTEKKLTGGTNWQAKTSTSTTWNPTPLPTIPHMVSSVPPQIGAAPLMAPQSMMYTQPGLRPTNPFAPVSETQVNCF</sequence>
<feature type="region of interest" description="Disordered" evidence="11">
    <location>
        <begin position="523"/>
        <end position="546"/>
    </location>
</feature>
<feature type="compositionally biased region" description="Polar residues" evidence="11">
    <location>
        <begin position="529"/>
        <end position="545"/>
    </location>
</feature>
<comment type="subcellular location">
    <subcellularLocation>
        <location evidence="1">Cytoplasmic vesicle</location>
        <location evidence="1">Clathrin-coated vesicle</location>
    </subcellularLocation>
    <subcellularLocation>
        <location evidence="2">Golgi apparatus</location>
    </subcellularLocation>
    <subcellularLocation>
        <location evidence="3">Membrane</location>
        <location evidence="3">Clathrin-coated pit</location>
    </subcellularLocation>
</comment>
<dbReference type="GO" id="GO:0005545">
    <property type="term" value="F:1-phosphatidylinositol binding"/>
    <property type="evidence" value="ECO:0007669"/>
    <property type="project" value="InterPro"/>
</dbReference>
<proteinExistence type="inferred from homology"/>
<evidence type="ECO:0000256" key="10">
    <source>
        <dbReference type="SAM" id="Coils"/>
    </source>
</evidence>
<keyword evidence="8" id="KW-0168">Coated pit</keyword>
<accession>A0A7K9FLD9</accession>
<evidence type="ECO:0000256" key="1">
    <source>
        <dbReference type="ARBA" id="ARBA00004132"/>
    </source>
</evidence>
<dbReference type="Proteomes" id="UP000532908">
    <property type="component" value="Unassembled WGS sequence"/>
</dbReference>
<feature type="non-terminal residue" evidence="13">
    <location>
        <position position="597"/>
    </location>
</feature>
<dbReference type="EMBL" id="VWZL01003937">
    <property type="protein sequence ID" value="NXG89785.1"/>
    <property type="molecule type" value="Genomic_DNA"/>
</dbReference>
<dbReference type="GO" id="GO:0016185">
    <property type="term" value="P:synaptic vesicle budding from presynaptic endocytic zone membrane"/>
    <property type="evidence" value="ECO:0007669"/>
    <property type="project" value="TreeGrafter"/>
</dbReference>
<comment type="caution">
    <text evidence="13">The sequence shown here is derived from an EMBL/GenBank/DDBJ whole genome shotgun (WGS) entry which is preliminary data.</text>
</comment>
<dbReference type="InterPro" id="IPR013809">
    <property type="entry name" value="ENTH"/>
</dbReference>
<evidence type="ECO:0000256" key="6">
    <source>
        <dbReference type="ARBA" id="ARBA00023034"/>
    </source>
</evidence>
<dbReference type="FunFam" id="1.25.40.90:FF:000034">
    <property type="entry name" value="Phosphatidylinositol-binding clathrin assembly protein-like"/>
    <property type="match status" value="1"/>
</dbReference>
<dbReference type="AlphaFoldDB" id="A0A7K9FLD9"/>
<comment type="similarity">
    <text evidence="4">Belongs to the PICALM/SNAP91 family.</text>
</comment>
<dbReference type="Gene3D" id="1.20.58.150">
    <property type="entry name" value="ANTH domain"/>
    <property type="match status" value="1"/>
</dbReference>
<dbReference type="Pfam" id="PF07651">
    <property type="entry name" value="ANTH"/>
    <property type="match status" value="1"/>
</dbReference>
<dbReference type="PANTHER" id="PTHR22951">
    <property type="entry name" value="CLATHRIN ASSEMBLY PROTEIN"/>
    <property type="match status" value="1"/>
</dbReference>
<keyword evidence="7" id="KW-0472">Membrane</keyword>